<organism evidence="1 2">
    <name type="scientific">Trifolium medium</name>
    <dbReference type="NCBI Taxonomy" id="97028"/>
    <lineage>
        <taxon>Eukaryota</taxon>
        <taxon>Viridiplantae</taxon>
        <taxon>Streptophyta</taxon>
        <taxon>Embryophyta</taxon>
        <taxon>Tracheophyta</taxon>
        <taxon>Spermatophyta</taxon>
        <taxon>Magnoliopsida</taxon>
        <taxon>eudicotyledons</taxon>
        <taxon>Gunneridae</taxon>
        <taxon>Pentapetalae</taxon>
        <taxon>rosids</taxon>
        <taxon>fabids</taxon>
        <taxon>Fabales</taxon>
        <taxon>Fabaceae</taxon>
        <taxon>Papilionoideae</taxon>
        <taxon>50 kb inversion clade</taxon>
        <taxon>NPAAA clade</taxon>
        <taxon>Hologalegina</taxon>
        <taxon>IRL clade</taxon>
        <taxon>Trifolieae</taxon>
        <taxon>Trifolium</taxon>
    </lineage>
</organism>
<dbReference type="EMBL" id="LXQA010687865">
    <property type="protein sequence ID" value="MCI66061.1"/>
    <property type="molecule type" value="Genomic_DNA"/>
</dbReference>
<feature type="non-terminal residue" evidence="1">
    <location>
        <position position="1"/>
    </location>
</feature>
<keyword evidence="1" id="KW-0269">Exonuclease</keyword>
<protein>
    <submittedName>
        <fullName evidence="1">Endonuclease/exonuclease/phosphatase family protein</fullName>
    </submittedName>
</protein>
<dbReference type="GO" id="GO:0004519">
    <property type="term" value="F:endonuclease activity"/>
    <property type="evidence" value="ECO:0007669"/>
    <property type="project" value="UniProtKB-KW"/>
</dbReference>
<dbReference type="Proteomes" id="UP000265520">
    <property type="component" value="Unassembled WGS sequence"/>
</dbReference>
<dbReference type="GO" id="GO:0004527">
    <property type="term" value="F:exonuclease activity"/>
    <property type="evidence" value="ECO:0007669"/>
    <property type="project" value="UniProtKB-KW"/>
</dbReference>
<dbReference type="AlphaFoldDB" id="A0A392TY12"/>
<sequence length="83" mass="8723">SCGVSHQVSSNASSSSVSANNDWQHWVVMQGSEQVVADDVRDVGQSIGVTFKGDNDNMFRVLARTGKAKQTASGLAQGGGRVR</sequence>
<keyword evidence="1" id="KW-0540">Nuclease</keyword>
<reference evidence="1 2" key="1">
    <citation type="journal article" date="2018" name="Front. Plant Sci.">
        <title>Red Clover (Trifolium pratense) and Zigzag Clover (T. medium) - A Picture of Genomic Similarities and Differences.</title>
        <authorList>
            <person name="Dluhosova J."/>
            <person name="Istvanek J."/>
            <person name="Nedelnik J."/>
            <person name="Repkova J."/>
        </authorList>
    </citation>
    <scope>NUCLEOTIDE SEQUENCE [LARGE SCALE GENOMIC DNA]</scope>
    <source>
        <strain evidence="2">cv. 10/8</strain>
        <tissue evidence="1">Leaf</tissue>
    </source>
</reference>
<keyword evidence="2" id="KW-1185">Reference proteome</keyword>
<accession>A0A392TY12</accession>
<comment type="caution">
    <text evidence="1">The sequence shown here is derived from an EMBL/GenBank/DDBJ whole genome shotgun (WGS) entry which is preliminary data.</text>
</comment>
<proteinExistence type="predicted"/>
<evidence type="ECO:0000313" key="1">
    <source>
        <dbReference type="EMBL" id="MCI66061.1"/>
    </source>
</evidence>
<name>A0A392TY12_9FABA</name>
<evidence type="ECO:0000313" key="2">
    <source>
        <dbReference type="Proteomes" id="UP000265520"/>
    </source>
</evidence>
<keyword evidence="1" id="KW-0255">Endonuclease</keyword>
<keyword evidence="1" id="KW-0378">Hydrolase</keyword>